<keyword evidence="4" id="KW-1185">Reference proteome</keyword>
<dbReference type="Pfam" id="PF13174">
    <property type="entry name" value="TPR_6"/>
    <property type="match status" value="1"/>
</dbReference>
<keyword evidence="1" id="KW-0677">Repeat</keyword>
<proteinExistence type="predicted"/>
<dbReference type="Pfam" id="PF13181">
    <property type="entry name" value="TPR_8"/>
    <property type="match status" value="1"/>
</dbReference>
<dbReference type="InterPro" id="IPR050498">
    <property type="entry name" value="Ycf3"/>
</dbReference>
<evidence type="ECO:0000313" key="4">
    <source>
        <dbReference type="Proteomes" id="UP000281985"/>
    </source>
</evidence>
<dbReference type="EMBL" id="REFV01000008">
    <property type="protein sequence ID" value="RMB58582.1"/>
    <property type="molecule type" value="Genomic_DNA"/>
</dbReference>
<evidence type="ECO:0000313" key="3">
    <source>
        <dbReference type="EMBL" id="RMB58582.1"/>
    </source>
</evidence>
<comment type="caution">
    <text evidence="3">The sequence shown here is derived from an EMBL/GenBank/DDBJ whole genome shotgun (WGS) entry which is preliminary data.</text>
</comment>
<dbReference type="InterPro" id="IPR019734">
    <property type="entry name" value="TPR_rpt"/>
</dbReference>
<evidence type="ECO:0008006" key="5">
    <source>
        <dbReference type="Google" id="ProtNLM"/>
    </source>
</evidence>
<accession>A0A3M0G850</accession>
<organism evidence="3 4">
    <name type="scientific">Dokdonia sinensis</name>
    <dbReference type="NCBI Taxonomy" id="2479847"/>
    <lineage>
        <taxon>Bacteria</taxon>
        <taxon>Pseudomonadati</taxon>
        <taxon>Bacteroidota</taxon>
        <taxon>Flavobacteriia</taxon>
        <taxon>Flavobacteriales</taxon>
        <taxon>Flavobacteriaceae</taxon>
        <taxon>Dokdonia</taxon>
    </lineage>
</organism>
<keyword evidence="2" id="KW-0802">TPR repeat</keyword>
<dbReference type="Proteomes" id="UP000281985">
    <property type="component" value="Unassembled WGS sequence"/>
</dbReference>
<reference evidence="3 4" key="1">
    <citation type="submission" date="2018-10" db="EMBL/GenBank/DDBJ databases">
        <title>Dokdonia luteus sp. nov., isolated from sea water.</title>
        <authorList>
            <person name="Zhou L.Y."/>
            <person name="Du Z.J."/>
        </authorList>
    </citation>
    <scope>NUCLEOTIDE SEQUENCE [LARGE SCALE GENOMIC DNA]</scope>
    <source>
        <strain evidence="3 4">SH27</strain>
    </source>
</reference>
<dbReference type="PROSITE" id="PS51257">
    <property type="entry name" value="PROKAR_LIPOPROTEIN"/>
    <property type="match status" value="1"/>
</dbReference>
<dbReference type="OrthoDB" id="935812at2"/>
<evidence type="ECO:0000256" key="2">
    <source>
        <dbReference type="ARBA" id="ARBA00022803"/>
    </source>
</evidence>
<gene>
    <name evidence="3" type="ORF">EAX61_09790</name>
</gene>
<evidence type="ECO:0000256" key="1">
    <source>
        <dbReference type="ARBA" id="ARBA00022737"/>
    </source>
</evidence>
<dbReference type="PANTHER" id="PTHR44858:SF1">
    <property type="entry name" value="UDP-N-ACETYLGLUCOSAMINE--PEPTIDE N-ACETYLGLUCOSAMINYLTRANSFERASE SPINDLY-RELATED"/>
    <property type="match status" value="1"/>
</dbReference>
<dbReference type="Gene3D" id="1.25.40.10">
    <property type="entry name" value="Tetratricopeptide repeat domain"/>
    <property type="match status" value="2"/>
</dbReference>
<dbReference type="SUPFAM" id="SSF48452">
    <property type="entry name" value="TPR-like"/>
    <property type="match status" value="1"/>
</dbReference>
<dbReference type="RefSeq" id="WP_121917506.1">
    <property type="nucleotide sequence ID" value="NZ_REFV01000008.1"/>
</dbReference>
<name>A0A3M0G850_9FLAO</name>
<protein>
    <recommendedName>
        <fullName evidence="5">Tetratricopeptide repeat protein</fullName>
    </recommendedName>
</protein>
<sequence>MVRLQKYFLSVLLATVLTGCATKEEKVQDASDFGFHFYQGKPQHMNAFAYALELDSTKAENWRELSVTYLKRGIPHKWKDYYDKAVLHDAETWQPWRGYLYLWFYRDYEKAIADFNASDTLTPNFIDAPQGHSVDYWRGIAYLGLKDYKNSIAYFDKHILKETTETGEDWVELEAFLYRGIAHIENNDPERALTDFNKLIHYANNETADGYFYKAKVLKSLDSIPQAQENVEIAIEKFNKGYFNNRPYVETLYQIYLEDLTTLRDELKK</sequence>
<dbReference type="InterPro" id="IPR011990">
    <property type="entry name" value="TPR-like_helical_dom_sf"/>
</dbReference>
<dbReference type="PANTHER" id="PTHR44858">
    <property type="entry name" value="TETRATRICOPEPTIDE REPEAT PROTEIN 6"/>
    <property type="match status" value="1"/>
</dbReference>
<dbReference type="AlphaFoldDB" id="A0A3M0G850"/>